<feature type="region of interest" description="Disordered" evidence="1">
    <location>
        <begin position="101"/>
        <end position="128"/>
    </location>
</feature>
<accession>A0A182UHI6</accession>
<proteinExistence type="predicted"/>
<dbReference type="VEuPathDB" id="VectorBase:AMEC020513"/>
<dbReference type="EnsemblMetazoa" id="AMEC020513-RA">
    <property type="protein sequence ID" value="AMEC020513-PA"/>
    <property type="gene ID" value="AMEC020513"/>
</dbReference>
<keyword evidence="3" id="KW-1185">Reference proteome</keyword>
<dbReference type="AlphaFoldDB" id="A0A182UHI6"/>
<evidence type="ECO:0000313" key="3">
    <source>
        <dbReference type="Proteomes" id="UP000075902"/>
    </source>
</evidence>
<evidence type="ECO:0000313" key="2">
    <source>
        <dbReference type="EnsemblMetazoa" id="AMEC020513-PA"/>
    </source>
</evidence>
<evidence type="ECO:0000256" key="1">
    <source>
        <dbReference type="SAM" id="MobiDB-lite"/>
    </source>
</evidence>
<reference evidence="2" key="2">
    <citation type="submission" date="2020-05" db="UniProtKB">
        <authorList>
            <consortium name="EnsemblMetazoa"/>
        </authorList>
    </citation>
    <scope>IDENTIFICATION</scope>
    <source>
        <strain evidence="2">CM1001059</strain>
    </source>
</reference>
<sequence>MTEPDVRDAGGSDAFDEKRLRPRTFVLIKLQPMLMVHPSCFDASSRERQTVLKVRQITPQARERSLAFLRSSSYKIHHEQAATSSGSTPLECKTRRLAVRDNEPFKVSQRGARPVVSQPSPYADAEPL</sequence>
<reference evidence="3" key="1">
    <citation type="submission" date="2014-01" db="EMBL/GenBank/DDBJ databases">
        <title>The Genome Sequence of Anopheles melas CM1001059_A (V2).</title>
        <authorList>
            <consortium name="The Broad Institute Genomics Platform"/>
            <person name="Neafsey D.E."/>
            <person name="Besansky N."/>
            <person name="Howell P."/>
            <person name="Walton C."/>
            <person name="Young S.K."/>
            <person name="Zeng Q."/>
            <person name="Gargeya S."/>
            <person name="Fitzgerald M."/>
            <person name="Haas B."/>
            <person name="Abouelleil A."/>
            <person name="Allen A.W."/>
            <person name="Alvarado L."/>
            <person name="Arachchi H.M."/>
            <person name="Berlin A.M."/>
            <person name="Chapman S.B."/>
            <person name="Gainer-Dewar J."/>
            <person name="Goldberg J."/>
            <person name="Griggs A."/>
            <person name="Gujja S."/>
            <person name="Hansen M."/>
            <person name="Howarth C."/>
            <person name="Imamovic A."/>
            <person name="Ireland A."/>
            <person name="Larimer J."/>
            <person name="McCowan C."/>
            <person name="Murphy C."/>
            <person name="Pearson M."/>
            <person name="Poon T.W."/>
            <person name="Priest M."/>
            <person name="Roberts A."/>
            <person name="Saif S."/>
            <person name="Shea T."/>
            <person name="Sisk P."/>
            <person name="Sykes S."/>
            <person name="Wortman J."/>
            <person name="Nusbaum C."/>
            <person name="Birren B."/>
        </authorList>
    </citation>
    <scope>NUCLEOTIDE SEQUENCE [LARGE SCALE GENOMIC DNA]</scope>
    <source>
        <strain evidence="3">CM1001059</strain>
    </source>
</reference>
<organism evidence="2 3">
    <name type="scientific">Anopheles melas</name>
    <dbReference type="NCBI Taxonomy" id="34690"/>
    <lineage>
        <taxon>Eukaryota</taxon>
        <taxon>Metazoa</taxon>
        <taxon>Ecdysozoa</taxon>
        <taxon>Arthropoda</taxon>
        <taxon>Hexapoda</taxon>
        <taxon>Insecta</taxon>
        <taxon>Pterygota</taxon>
        <taxon>Neoptera</taxon>
        <taxon>Endopterygota</taxon>
        <taxon>Diptera</taxon>
        <taxon>Nematocera</taxon>
        <taxon>Culicoidea</taxon>
        <taxon>Culicidae</taxon>
        <taxon>Anophelinae</taxon>
        <taxon>Anopheles</taxon>
    </lineage>
</organism>
<protein>
    <submittedName>
        <fullName evidence="2">Uncharacterized protein</fullName>
    </submittedName>
</protein>
<dbReference type="Proteomes" id="UP000075902">
    <property type="component" value="Unassembled WGS sequence"/>
</dbReference>
<name>A0A182UHI6_9DIPT</name>